<keyword evidence="1" id="KW-0812">Transmembrane</keyword>
<accession>A0ABT2USW6</accession>
<dbReference type="EMBL" id="JAOQIO010000107">
    <property type="protein sequence ID" value="MCU6796764.1"/>
    <property type="molecule type" value="Genomic_DNA"/>
</dbReference>
<dbReference type="Proteomes" id="UP001652445">
    <property type="component" value="Unassembled WGS sequence"/>
</dbReference>
<proteinExistence type="predicted"/>
<keyword evidence="1" id="KW-1133">Transmembrane helix</keyword>
<keyword evidence="1" id="KW-0472">Membrane</keyword>
<sequence length="48" mass="5279">MNDVNHPELHINEEPSNDFLDTAIGFGAFFAFLLLMGVAATVITLLMK</sequence>
<name>A0ABT2USW6_9BACL</name>
<evidence type="ECO:0000313" key="3">
    <source>
        <dbReference type="Proteomes" id="UP001652445"/>
    </source>
</evidence>
<evidence type="ECO:0000256" key="1">
    <source>
        <dbReference type="SAM" id="Phobius"/>
    </source>
</evidence>
<keyword evidence="3" id="KW-1185">Reference proteome</keyword>
<evidence type="ECO:0000313" key="2">
    <source>
        <dbReference type="EMBL" id="MCU6796764.1"/>
    </source>
</evidence>
<organism evidence="2 3">
    <name type="scientific">Paenibacillus baimaensis</name>
    <dbReference type="NCBI Taxonomy" id="2982185"/>
    <lineage>
        <taxon>Bacteria</taxon>
        <taxon>Bacillati</taxon>
        <taxon>Bacillota</taxon>
        <taxon>Bacilli</taxon>
        <taxon>Bacillales</taxon>
        <taxon>Paenibacillaceae</taxon>
        <taxon>Paenibacillus</taxon>
    </lineage>
</organism>
<dbReference type="RefSeq" id="WP_144026482.1">
    <property type="nucleotide sequence ID" value="NZ_JAOQIO010000107.1"/>
</dbReference>
<reference evidence="2 3" key="1">
    <citation type="submission" date="2022-09" db="EMBL/GenBank/DDBJ databases">
        <authorList>
            <person name="Han X.L."/>
            <person name="Wang Q."/>
            <person name="Lu T."/>
        </authorList>
    </citation>
    <scope>NUCLEOTIDE SEQUENCE [LARGE SCALE GENOMIC DNA]</scope>
    <source>
        <strain evidence="2 3">WQ 127069</strain>
    </source>
</reference>
<comment type="caution">
    <text evidence="2">The sequence shown here is derived from an EMBL/GenBank/DDBJ whole genome shotgun (WGS) entry which is preliminary data.</text>
</comment>
<gene>
    <name evidence="2" type="ORF">OB236_32025</name>
</gene>
<feature type="transmembrane region" description="Helical" evidence="1">
    <location>
        <begin position="23"/>
        <end position="47"/>
    </location>
</feature>
<protein>
    <submittedName>
        <fullName evidence="2">YqzM family protein</fullName>
    </submittedName>
</protein>